<dbReference type="InterPro" id="IPR007848">
    <property type="entry name" value="Small_mtfrase_dom"/>
</dbReference>
<evidence type="ECO:0000259" key="1">
    <source>
        <dbReference type="Pfam" id="PF05175"/>
    </source>
</evidence>
<comment type="caution">
    <text evidence="2">The sequence shown here is derived from an EMBL/GenBank/DDBJ whole genome shotgun (WGS) entry which is preliminary data.</text>
</comment>
<keyword evidence="2" id="KW-0808">Transferase</keyword>
<protein>
    <submittedName>
        <fullName evidence="2">Methyltransferase</fullName>
    </submittedName>
</protein>
<proteinExistence type="predicted"/>
<dbReference type="PANTHER" id="PTHR47739">
    <property type="entry name" value="TRNA1(VAL) (ADENINE(37)-N6)-METHYLTRANSFERASE"/>
    <property type="match status" value="1"/>
</dbReference>
<gene>
    <name evidence="2" type="ORF">QCO44_03625</name>
</gene>
<dbReference type="GO" id="GO:0032259">
    <property type="term" value="P:methylation"/>
    <property type="evidence" value="ECO:0007669"/>
    <property type="project" value="UniProtKB-KW"/>
</dbReference>
<keyword evidence="3" id="KW-1185">Reference proteome</keyword>
<reference evidence="2 3" key="1">
    <citation type="submission" date="2023-04" db="EMBL/GenBank/DDBJ databases">
        <title>Genome Sequence of Selenomonas sputigena ATCC 33150.</title>
        <authorList>
            <person name="Miller D.P."/>
            <person name="Anvari S."/>
            <person name="Polson S.W."/>
            <person name="Macdonald M."/>
            <person name="Mcdowell J.V."/>
        </authorList>
    </citation>
    <scope>NUCLEOTIDE SEQUENCE [LARGE SCALE GENOMIC DNA]</scope>
    <source>
        <strain evidence="2 3">ATCC 33150</strain>
    </source>
</reference>
<dbReference type="InterPro" id="IPR050210">
    <property type="entry name" value="tRNA_Adenine-N(6)_MTase"/>
</dbReference>
<sequence length="238" mass="25681">MTEPASLAAWQAALREGERLDDLEYEGRRIIQHMEEARFSLDAVLLARFVQPKQGERILELGTGTGVISLLLAREGLEIEAVELAPRMAELAARNVRLNGLASLVHVVAGDYRKPDELYAPASFSLVVCNPPWYPLGRGKIGRGAAARHEVTATLAETAAAARHALPCGGRLALVFLPSRLDELFAVLKENDMAPRRMQFFLPRLVAAPSFVLVEARVGAAAGAVSILPPLLGTTDEG</sequence>
<feature type="domain" description="Methyltransferase small" evidence="1">
    <location>
        <begin position="45"/>
        <end position="176"/>
    </location>
</feature>
<accession>A0ABV3X3H1</accession>
<evidence type="ECO:0000313" key="3">
    <source>
        <dbReference type="Proteomes" id="UP001559623"/>
    </source>
</evidence>
<keyword evidence="2" id="KW-0489">Methyltransferase</keyword>
<evidence type="ECO:0000313" key="2">
    <source>
        <dbReference type="EMBL" id="MEX5284732.1"/>
    </source>
</evidence>
<dbReference type="PANTHER" id="PTHR47739:SF1">
    <property type="entry name" value="TRNA1(VAL) (ADENINE(37)-N6)-METHYLTRANSFERASE"/>
    <property type="match status" value="1"/>
</dbReference>
<organism evidence="2 3">
    <name type="scientific">Selenomonas sputigena</name>
    <dbReference type="NCBI Taxonomy" id="69823"/>
    <lineage>
        <taxon>Bacteria</taxon>
        <taxon>Bacillati</taxon>
        <taxon>Bacillota</taxon>
        <taxon>Negativicutes</taxon>
        <taxon>Selenomonadales</taxon>
        <taxon>Selenomonadaceae</taxon>
        <taxon>Selenomonas</taxon>
    </lineage>
</organism>
<dbReference type="Proteomes" id="UP001559623">
    <property type="component" value="Unassembled WGS sequence"/>
</dbReference>
<name>A0ABV3X3H1_9FIRM</name>
<dbReference type="Gene3D" id="3.40.50.150">
    <property type="entry name" value="Vaccinia Virus protein VP39"/>
    <property type="match status" value="1"/>
</dbReference>
<dbReference type="InterPro" id="IPR029063">
    <property type="entry name" value="SAM-dependent_MTases_sf"/>
</dbReference>
<dbReference type="SUPFAM" id="SSF53335">
    <property type="entry name" value="S-adenosyl-L-methionine-dependent methyltransferases"/>
    <property type="match status" value="1"/>
</dbReference>
<dbReference type="EMBL" id="JARVLH010000002">
    <property type="protein sequence ID" value="MEX5284732.1"/>
    <property type="molecule type" value="Genomic_DNA"/>
</dbReference>
<dbReference type="GO" id="GO:0008168">
    <property type="term" value="F:methyltransferase activity"/>
    <property type="evidence" value="ECO:0007669"/>
    <property type="project" value="UniProtKB-KW"/>
</dbReference>
<dbReference type="CDD" id="cd02440">
    <property type="entry name" value="AdoMet_MTases"/>
    <property type="match status" value="1"/>
</dbReference>
<dbReference type="InterPro" id="IPR002052">
    <property type="entry name" value="DNA_methylase_N6_adenine_CS"/>
</dbReference>
<dbReference type="PROSITE" id="PS00092">
    <property type="entry name" value="N6_MTASE"/>
    <property type="match status" value="1"/>
</dbReference>
<dbReference type="RefSeq" id="WP_368846457.1">
    <property type="nucleotide sequence ID" value="NZ_CP194411.1"/>
</dbReference>
<dbReference type="Pfam" id="PF05175">
    <property type="entry name" value="MTS"/>
    <property type="match status" value="1"/>
</dbReference>